<protein>
    <submittedName>
        <fullName evidence="1">Uncharacterized protein</fullName>
    </submittedName>
</protein>
<sequence length="1458" mass="164245">MDLLLKEMNSNTAMMADLDLPSPINSPTKPLNFPNQAIKLEPRDKDFSSSSDTYISESESRQSPVKKENPNTSLDRNFDFNSSDQVHQTIESNKNEISPIDEFSFVDNKTPMTSTTDLSHPTGSHRPETRSLDALESPNRSIMKKSASNSPRKSVAFTNSNPEIHRYPAPNTQTLRSHSPPEPEQLNHQWNNEINKSSSEEEEDVAPPSPPPHTSFNSLLNNDAADDVDSSTLSELKNRHYNEMPLKEKMDIYLSQKLTGDDLDQHLENMQKAVALQNQSNIHHLSLDLQKHNAQEIENPLESLADTSDVQLRSSGSSHSSLQSLRDDNRVLQSYAGWSSSKGVQLNEGIKGLSDTMVESLIPQNQDSSSDHLEFTSKGSKKEIVSSDENSYDTTEKSIMNLLNGSRSDLVGAETKQTTAPLETEETNEIHFEAKLEEKPEETPTERPEGDSSTSQRFVFTLKDDSDIVDQTGQFSIRDHVDGDWKFEDSHDGDKEDNSDYTKNDVTEIGQDQQNPPFSTSNSRETTPQFEDASEDFTVRSLAPPRSPTKSLNESIHSESESQKIEDKEDKDKEENVLANSSNIAPPEELTLPQVEIGNYSSFEDITKNVEKSGSAFEDSLSAENDVEKAPTDFLTIWRTHEKKKTHQKRLSSSHILKDLDVPHSSALVAEEQRRIPKSLLPNKFREVNILSRRVLDPEVDDLQVSGFLPELSDDSGFETHFKSMLREANSTMNTTSRKISAHKPLSTTNVLSNIDDDTSFSTQDSGSVRHSLRPEPAKVPPSLAKGKITVKPSKFRVPSFEIKRSTSILSPRNMYNDIYEDTVKAPTIRGHGMKTLPSMDRGDVKRILETKRVISQDEYSRIRLGNKNSSRAVVAGDDDDYDAMQQHASIVNTSVDTELVVDKDVLPHLANELLRAPKAMLSSDQVFRDYDFYSSASNIFNNSQPSTRVPSASASKPEQPQPEIVLDRLPDPHPDLVVTPKKNSRPVTLTVDNDKESELDLKPTYSPEKFNYKVVDKPETKKGERLSPIKIRSPAKGRAPLEEKDNIANASKPLEYDHQPKPSTVSVPTLDSTTTDATLLSTNRERHEYTQQAQSPPTHERGRLFLRVVGIKNLALPDISKHQAEFSVTLDNGVHCIKTPNYKLDGSNAIIGKEFELTVCDSLEFILTMKASYEKPNGTLKEVRERRIVKSKNRISRMFGSKDIITTTKFVAQEAKDSWSRKIAQDGSFARCYVDLDQYEDKITGKVCSFNLTCFNEWETIAVNNTQLTKTQPYKIGQLEVKMLFVPKVEEWECLPTSIKSAYDTASLILREAEFTHEGYMHQEGGDCETWKKRFFKLNGSSLIAHSEYSLKPRAKINLSKIVDVIYLDKENARSTGNYRNFSDGLLFEHAFKVKFANGETIEFGTDNGREKAAWISILQKLVHRNKLRHQPWVKLMMQDAAIRQERRSRPASMIVE</sequence>
<reference evidence="1" key="1">
    <citation type="submission" date="2023-04" db="EMBL/GenBank/DDBJ databases">
        <title>Draft Genome sequencing of Naganishia species isolated from polar environments using Oxford Nanopore Technology.</title>
        <authorList>
            <person name="Leo P."/>
            <person name="Venkateswaran K."/>
        </authorList>
    </citation>
    <scope>NUCLEOTIDE SEQUENCE</scope>
    <source>
        <strain evidence="1">MNA-CCFEE 5261</strain>
    </source>
</reference>
<gene>
    <name evidence="1" type="ORF">QFC19_007935</name>
</gene>
<proteinExistence type="predicted"/>
<evidence type="ECO:0000313" key="2">
    <source>
        <dbReference type="Proteomes" id="UP001241377"/>
    </source>
</evidence>
<dbReference type="Proteomes" id="UP001241377">
    <property type="component" value="Unassembled WGS sequence"/>
</dbReference>
<accession>A0ACC2V5A7</accession>
<evidence type="ECO:0000313" key="1">
    <source>
        <dbReference type="EMBL" id="KAJ9094525.1"/>
    </source>
</evidence>
<organism evidence="1 2">
    <name type="scientific">Naganishia cerealis</name>
    <dbReference type="NCBI Taxonomy" id="610337"/>
    <lineage>
        <taxon>Eukaryota</taxon>
        <taxon>Fungi</taxon>
        <taxon>Dikarya</taxon>
        <taxon>Basidiomycota</taxon>
        <taxon>Agaricomycotina</taxon>
        <taxon>Tremellomycetes</taxon>
        <taxon>Filobasidiales</taxon>
        <taxon>Filobasidiaceae</taxon>
        <taxon>Naganishia</taxon>
    </lineage>
</organism>
<dbReference type="EMBL" id="JASBWR010000111">
    <property type="protein sequence ID" value="KAJ9094525.1"/>
    <property type="molecule type" value="Genomic_DNA"/>
</dbReference>
<keyword evidence="2" id="KW-1185">Reference proteome</keyword>
<name>A0ACC2V5A7_9TREE</name>
<comment type="caution">
    <text evidence="1">The sequence shown here is derived from an EMBL/GenBank/DDBJ whole genome shotgun (WGS) entry which is preliminary data.</text>
</comment>